<evidence type="ECO:0000259" key="2">
    <source>
        <dbReference type="Pfam" id="PF04173"/>
    </source>
</evidence>
<comment type="caution">
    <text evidence="3">The sequence shown here is derived from an EMBL/GenBank/DDBJ whole genome shotgun (WGS) entry which is preliminary data.</text>
</comment>
<accession>A0A4Q5LN53</accession>
<dbReference type="Proteomes" id="UP000293331">
    <property type="component" value="Unassembled WGS sequence"/>
</dbReference>
<proteinExistence type="predicted"/>
<feature type="transmembrane region" description="Helical" evidence="1">
    <location>
        <begin position="153"/>
        <end position="174"/>
    </location>
</feature>
<evidence type="ECO:0000256" key="1">
    <source>
        <dbReference type="SAM" id="Phobius"/>
    </source>
</evidence>
<keyword evidence="4" id="KW-1185">Reference proteome</keyword>
<feature type="transmembrane region" description="Helical" evidence="1">
    <location>
        <begin position="128"/>
        <end position="147"/>
    </location>
</feature>
<name>A0A4Q5LN53_9SPHI</name>
<dbReference type="EMBL" id="SEWG01000005">
    <property type="protein sequence ID" value="RYU89626.1"/>
    <property type="molecule type" value="Genomic_DNA"/>
</dbReference>
<dbReference type="OrthoDB" id="676158at2"/>
<keyword evidence="1" id="KW-1133">Transmembrane helix</keyword>
<keyword evidence="1" id="KW-0812">Transmembrane</keyword>
<sequence>MLSKPVIYCMLDYPGCFFWTIKVGQLWCNFISVNKKMMKQVKIQQLTALYLRAALGIGYVWLVADRLGWLGAYGQPHISWGDWEHFMVLSRKTMSFLPDALVTPLAVLATIGEGIFGLMLLLGLFTRIAALGSGALTLAFALSMTISRGIDSPIGYSVFTVSAASFLLATLPGYKWSIDSLISKQQLS</sequence>
<keyword evidence="1" id="KW-0472">Membrane</keyword>
<evidence type="ECO:0000313" key="3">
    <source>
        <dbReference type="EMBL" id="RYU89626.1"/>
    </source>
</evidence>
<dbReference type="Pfam" id="PF04173">
    <property type="entry name" value="DoxD"/>
    <property type="match status" value="1"/>
</dbReference>
<gene>
    <name evidence="3" type="ORF">EWM62_15040</name>
</gene>
<dbReference type="InterPro" id="IPR007301">
    <property type="entry name" value="DoxD"/>
</dbReference>
<dbReference type="AlphaFoldDB" id="A0A4Q5LN53"/>
<evidence type="ECO:0000313" key="4">
    <source>
        <dbReference type="Proteomes" id="UP000293331"/>
    </source>
</evidence>
<feature type="domain" description="TQO small subunit DoxD" evidence="2">
    <location>
        <begin position="101"/>
        <end position="185"/>
    </location>
</feature>
<organism evidence="3 4">
    <name type="scientific">Mucilaginibacter terrigena</name>
    <dbReference type="NCBI Taxonomy" id="2492395"/>
    <lineage>
        <taxon>Bacteria</taxon>
        <taxon>Pseudomonadati</taxon>
        <taxon>Bacteroidota</taxon>
        <taxon>Sphingobacteriia</taxon>
        <taxon>Sphingobacteriales</taxon>
        <taxon>Sphingobacteriaceae</taxon>
        <taxon>Mucilaginibacter</taxon>
    </lineage>
</organism>
<reference evidence="3 4" key="1">
    <citation type="submission" date="2019-02" db="EMBL/GenBank/DDBJ databases">
        <title>Bacterial novel species Mucilaginibacter sp. 17JY9-4 isolated from soil.</title>
        <authorList>
            <person name="Jung H.-Y."/>
        </authorList>
    </citation>
    <scope>NUCLEOTIDE SEQUENCE [LARGE SCALE GENOMIC DNA]</scope>
    <source>
        <strain evidence="3 4">17JY9-4</strain>
    </source>
</reference>
<feature type="transmembrane region" description="Helical" evidence="1">
    <location>
        <begin position="101"/>
        <end position="121"/>
    </location>
</feature>
<feature type="transmembrane region" description="Helical" evidence="1">
    <location>
        <begin position="46"/>
        <end position="64"/>
    </location>
</feature>
<protein>
    <submittedName>
        <fullName evidence="3">DoxX family membrane protein</fullName>
    </submittedName>
</protein>